<dbReference type="Pfam" id="PF08021">
    <property type="entry name" value="FAD_binding_9"/>
    <property type="match status" value="1"/>
</dbReference>
<dbReference type="AlphaFoldDB" id="A0A1L5P9Q6"/>
<gene>
    <name evidence="3" type="ORF">AM571_PA00016</name>
</gene>
<dbReference type="PROSITE" id="PS51384">
    <property type="entry name" value="FAD_FR"/>
    <property type="match status" value="1"/>
</dbReference>
<proteinExistence type="inferred from homology"/>
<evidence type="ECO:0000313" key="4">
    <source>
        <dbReference type="Proteomes" id="UP000185109"/>
    </source>
</evidence>
<reference evidence="3 4" key="1">
    <citation type="submission" date="2016-09" db="EMBL/GenBank/DDBJ databases">
        <title>The complete genome sequences of Rhizobium gallicum, symbiovars gallicum and phaseoli, symbionts associated to common bean (Phaseolus vulgaris).</title>
        <authorList>
            <person name="Bustos P."/>
            <person name="Santamaria R.I."/>
            <person name="Perez-Carrascal O.M."/>
            <person name="Juarez S."/>
            <person name="Lozano L."/>
            <person name="Martinez-Flores I."/>
            <person name="Martinez-Romero E."/>
            <person name="Cevallos M."/>
            <person name="Romero D."/>
            <person name="Davila G."/>
            <person name="Gonzalez V."/>
        </authorList>
    </citation>
    <scope>NUCLEOTIDE SEQUENCE [LARGE SCALE GENOMIC DNA]</scope>
    <source>
        <strain evidence="3 4">8C-3</strain>
        <plasmid evidence="4">Plasmid prsp8c3a</plasmid>
    </source>
</reference>
<dbReference type="CDD" id="cd06193">
    <property type="entry name" value="siderophore_interacting"/>
    <property type="match status" value="1"/>
</dbReference>
<name>A0A1L5P9Q6_RHIET</name>
<comment type="similarity">
    <text evidence="1">Belongs to the SIP oxidoreductase family.</text>
</comment>
<dbReference type="InterPro" id="IPR039261">
    <property type="entry name" value="FNR_nucleotide-bd"/>
</dbReference>
<protein>
    <submittedName>
        <fullName evidence="3">Siderophore-interacting protein</fullName>
    </submittedName>
</protein>
<accession>A0A1L5P9Q6</accession>
<dbReference type="Pfam" id="PF04954">
    <property type="entry name" value="SIP"/>
    <property type="match status" value="1"/>
</dbReference>
<dbReference type="Gene3D" id="2.40.30.10">
    <property type="entry name" value="Translation factors"/>
    <property type="match status" value="1"/>
</dbReference>
<dbReference type="Pfam" id="PF09981">
    <property type="entry name" value="DUF2218"/>
    <property type="match status" value="1"/>
</dbReference>
<dbReference type="InterPro" id="IPR007037">
    <property type="entry name" value="SIP_rossman_dom"/>
</dbReference>
<feature type="domain" description="FAD-binding FR-type" evidence="2">
    <location>
        <begin position="110"/>
        <end position="234"/>
    </location>
</feature>
<organism evidence="3 4">
    <name type="scientific">Rhizobium etli 8C-3</name>
    <dbReference type="NCBI Taxonomy" id="538025"/>
    <lineage>
        <taxon>Bacteria</taxon>
        <taxon>Pseudomonadati</taxon>
        <taxon>Pseudomonadota</taxon>
        <taxon>Alphaproteobacteria</taxon>
        <taxon>Hyphomicrobiales</taxon>
        <taxon>Rhizobiaceae</taxon>
        <taxon>Rhizobium/Agrobacterium group</taxon>
        <taxon>Rhizobium</taxon>
    </lineage>
</organism>
<geneLocation type="plasmid" evidence="4">
    <name>prsp8c3a</name>
</geneLocation>
<dbReference type="RefSeq" id="WP_074063406.1">
    <property type="nucleotide sequence ID" value="NZ_CP017242.1"/>
</dbReference>
<keyword evidence="3" id="KW-0614">Plasmid</keyword>
<dbReference type="InterPro" id="IPR039374">
    <property type="entry name" value="SIP_fam"/>
</dbReference>
<dbReference type="GO" id="GO:0016491">
    <property type="term" value="F:oxidoreductase activity"/>
    <property type="evidence" value="ECO:0007669"/>
    <property type="project" value="InterPro"/>
</dbReference>
<dbReference type="Gene3D" id="3.30.310.50">
    <property type="entry name" value="Alpha-D-phosphohexomutase, C-terminal domain"/>
    <property type="match status" value="1"/>
</dbReference>
<dbReference type="InterPro" id="IPR017938">
    <property type="entry name" value="Riboflavin_synthase-like_b-brl"/>
</dbReference>
<dbReference type="PANTHER" id="PTHR30157">
    <property type="entry name" value="FERRIC REDUCTASE, NADPH-DEPENDENT"/>
    <property type="match status" value="1"/>
</dbReference>
<evidence type="ECO:0000259" key="2">
    <source>
        <dbReference type="PROSITE" id="PS51384"/>
    </source>
</evidence>
<dbReference type="InterPro" id="IPR017927">
    <property type="entry name" value="FAD-bd_FR_type"/>
</dbReference>
<dbReference type="SUPFAM" id="SSF63380">
    <property type="entry name" value="Riboflavin synthase domain-like"/>
    <property type="match status" value="1"/>
</dbReference>
<dbReference type="PANTHER" id="PTHR30157:SF0">
    <property type="entry name" value="NADPH-DEPENDENT FERRIC-CHELATE REDUCTASE"/>
    <property type="match status" value="1"/>
</dbReference>
<evidence type="ECO:0000256" key="1">
    <source>
        <dbReference type="ARBA" id="ARBA00035644"/>
    </source>
</evidence>
<dbReference type="EMBL" id="CP017242">
    <property type="protein sequence ID" value="APO76908.1"/>
    <property type="molecule type" value="Genomic_DNA"/>
</dbReference>
<dbReference type="Proteomes" id="UP000185109">
    <property type="component" value="Plasmid pRsp8C3a"/>
</dbReference>
<sequence>MSSTVCSPYRARAVVRFPKINEYIDPIVDSIATHDMAVEETDGVHYIHSPFGDATFEATGDGFRLTVEASDSGGLNRLKHALVGPIGFIAAREKLEIHWEGDRAEPALPDDLRILYVRSIEDIAPRFRRITFRGENLERYDRDDQLHCRLIFQPRGIAEPLWPMLDHRGHVVWPDNAAVPTRVYTIRRIDTARQEIAIDFALHANPGPATRWAMDARPGDLVGILGPAANGPKHAEFYVLAGDETALPGIARILENLPTNVAGHAFIEIDSKADELPLRYPSGVTIHWLHRAGAVSGTTTLLMDAITSVRWPENLERSFFWGGCEHKAFSALYQYLKKELSLPRDRFVLYSHWHKSLSEEEIIAQGGEAYLPQ</sequence>
<dbReference type="InterPro" id="IPR014543">
    <property type="entry name" value="UCP028291"/>
</dbReference>
<dbReference type="Gene3D" id="3.40.50.80">
    <property type="entry name" value="Nucleotide-binding domain of ferredoxin-NADP reductase (FNR) module"/>
    <property type="match status" value="1"/>
</dbReference>
<dbReference type="InterPro" id="IPR013113">
    <property type="entry name" value="SIP_FAD-bd"/>
</dbReference>
<evidence type="ECO:0000313" key="3">
    <source>
        <dbReference type="EMBL" id="APO76908.1"/>
    </source>
</evidence>